<dbReference type="EMBL" id="AP006618">
    <property type="protein sequence ID" value="BAD56328.1"/>
    <property type="molecule type" value="Genomic_DNA"/>
</dbReference>
<keyword evidence="2" id="KW-1185">Reference proteome</keyword>
<dbReference type="RefSeq" id="WP_011208013.1">
    <property type="nucleotide sequence ID" value="NC_006361.1"/>
</dbReference>
<sequence>MMSRPITCECESCLPEQRRQDNTERMWAASVIAVCVKCGGVEDTTVGHLINVRQAFRCSKHRGGGRRK</sequence>
<protein>
    <submittedName>
        <fullName evidence="1">Uncharacterized protein</fullName>
    </submittedName>
</protein>
<name>Q5YZR3_NOCFA</name>
<dbReference type="KEGG" id="nfa:NFA_14830"/>
<proteinExistence type="predicted"/>
<evidence type="ECO:0000313" key="2">
    <source>
        <dbReference type="Proteomes" id="UP000006820"/>
    </source>
</evidence>
<dbReference type="GeneID" id="61132294"/>
<organism evidence="1 2">
    <name type="scientific">Nocardia farcinica (strain IFM 10152)</name>
    <dbReference type="NCBI Taxonomy" id="247156"/>
    <lineage>
        <taxon>Bacteria</taxon>
        <taxon>Bacillati</taxon>
        <taxon>Actinomycetota</taxon>
        <taxon>Actinomycetes</taxon>
        <taxon>Mycobacteriales</taxon>
        <taxon>Nocardiaceae</taxon>
        <taxon>Nocardia</taxon>
    </lineage>
</organism>
<dbReference type="STRING" id="247156.NFA_14830"/>
<evidence type="ECO:0000313" key="1">
    <source>
        <dbReference type="EMBL" id="BAD56328.1"/>
    </source>
</evidence>
<dbReference type="AlphaFoldDB" id="Q5YZR3"/>
<dbReference type="HOGENOM" id="CLU_2789752_0_0_11"/>
<dbReference type="Proteomes" id="UP000006820">
    <property type="component" value="Chromosome"/>
</dbReference>
<accession>Q5YZR3</accession>
<reference evidence="1 2" key="1">
    <citation type="journal article" date="2004" name="Proc. Natl. Acad. Sci. U.S.A.">
        <title>The complete genomic sequence of Nocardia farcinica IFM 10152.</title>
        <authorList>
            <person name="Ishikawa J."/>
            <person name="Yamashita A."/>
            <person name="Mikami Y."/>
            <person name="Hoshino Y."/>
            <person name="Kurita H."/>
            <person name="Hotta K."/>
            <person name="Shiba T."/>
            <person name="Hattori M."/>
        </authorList>
    </citation>
    <scope>NUCLEOTIDE SEQUENCE [LARGE SCALE GENOMIC DNA]</scope>
    <source>
        <strain evidence="1 2">IFM 10152</strain>
    </source>
</reference>
<gene>
    <name evidence="1" type="ordered locus">NFA_14830</name>
</gene>